<dbReference type="EnsemblMetazoa" id="GAUT006205-RA">
    <property type="protein sequence ID" value="GAUT006205-PA"/>
    <property type="gene ID" value="GAUT006205"/>
</dbReference>
<dbReference type="Proteomes" id="UP000078200">
    <property type="component" value="Unassembled WGS sequence"/>
</dbReference>
<dbReference type="VEuPathDB" id="VectorBase:GAUT006205"/>
<evidence type="ECO:0000313" key="2">
    <source>
        <dbReference type="Proteomes" id="UP000078200"/>
    </source>
</evidence>
<name>A0A1A9UIQ8_GLOAU</name>
<dbReference type="AlphaFoldDB" id="A0A1A9UIQ8"/>
<protein>
    <submittedName>
        <fullName evidence="1">Uncharacterized protein</fullName>
    </submittedName>
</protein>
<evidence type="ECO:0000313" key="1">
    <source>
        <dbReference type="EnsemblMetazoa" id="GAUT006205-PA"/>
    </source>
</evidence>
<reference evidence="1" key="1">
    <citation type="submission" date="2020-05" db="UniProtKB">
        <authorList>
            <consortium name="EnsemblMetazoa"/>
        </authorList>
    </citation>
    <scope>IDENTIFICATION</scope>
    <source>
        <strain evidence="1">TTRI</strain>
    </source>
</reference>
<keyword evidence="2" id="KW-1185">Reference proteome</keyword>
<accession>A0A1A9UIQ8</accession>
<sequence>MAQGLNTFSAFNRKQWEIAVNIQKLNEAEELVVISARRSIFVSRVAASTSSEMVENYFRRSLSEDDSSMTTVPHDSRDAQRCNGCERTMLQTVPRLKDIRLSRQGAKYRGAEELTIKE</sequence>
<proteinExistence type="predicted"/>
<organism evidence="1 2">
    <name type="scientific">Glossina austeni</name>
    <name type="common">Savannah tsetse fly</name>
    <dbReference type="NCBI Taxonomy" id="7395"/>
    <lineage>
        <taxon>Eukaryota</taxon>
        <taxon>Metazoa</taxon>
        <taxon>Ecdysozoa</taxon>
        <taxon>Arthropoda</taxon>
        <taxon>Hexapoda</taxon>
        <taxon>Insecta</taxon>
        <taxon>Pterygota</taxon>
        <taxon>Neoptera</taxon>
        <taxon>Endopterygota</taxon>
        <taxon>Diptera</taxon>
        <taxon>Brachycera</taxon>
        <taxon>Muscomorpha</taxon>
        <taxon>Hippoboscoidea</taxon>
        <taxon>Glossinidae</taxon>
        <taxon>Glossina</taxon>
    </lineage>
</organism>